<evidence type="ECO:0000313" key="3">
    <source>
        <dbReference type="Proteomes" id="UP001329313"/>
    </source>
</evidence>
<reference evidence="2 3" key="1">
    <citation type="submission" date="2023-10" db="EMBL/GenBank/DDBJ databases">
        <title>Y20.</title>
        <authorList>
            <person name="Zhang G."/>
            <person name="Ding Y."/>
        </authorList>
    </citation>
    <scope>NUCLEOTIDE SEQUENCE [LARGE SCALE GENOMIC DNA]</scope>
    <source>
        <strain evidence="2 3">Y20</strain>
    </source>
</reference>
<dbReference type="EMBL" id="CP137080">
    <property type="protein sequence ID" value="WOQ69130.1"/>
    <property type="molecule type" value="Genomic_DNA"/>
</dbReference>
<dbReference type="InterPro" id="IPR002931">
    <property type="entry name" value="Transglutaminase-like"/>
</dbReference>
<dbReference type="PANTHER" id="PTHR33490:SF12">
    <property type="entry name" value="BLL5557 PROTEIN"/>
    <property type="match status" value="1"/>
</dbReference>
<dbReference type="RefSeq" id="WP_330170261.1">
    <property type="nucleotide sequence ID" value="NZ_CP137080.1"/>
</dbReference>
<protein>
    <submittedName>
        <fullName evidence="2">Transglutaminase family protein</fullName>
    </submittedName>
</protein>
<keyword evidence="3" id="KW-1185">Reference proteome</keyword>
<dbReference type="SUPFAM" id="SSF54001">
    <property type="entry name" value="Cysteine proteinases"/>
    <property type="match status" value="1"/>
</dbReference>
<name>A0AAU0MG38_9MICO</name>
<dbReference type="InterPro" id="IPR038765">
    <property type="entry name" value="Papain-like_cys_pep_sf"/>
</dbReference>
<dbReference type="SMART" id="SM00460">
    <property type="entry name" value="TGc"/>
    <property type="match status" value="1"/>
</dbReference>
<dbReference type="Pfam" id="PF01841">
    <property type="entry name" value="Transglut_core"/>
    <property type="match status" value="1"/>
</dbReference>
<sequence length="264" mass="27626">MKRDVGARIALTVTEPAELVFSFAVAADAATSAEDILFSLDGAPVEAEELVDAHGTRLHRVKAGTGSLVASYTATVEGRIPPEDVDPTDLIRYLRPSRYCESDTLGPTAAAEFGGLSGGALLDAVSSWVGTRLAYVSGSSLPTDGAARTLLARQGVCRDYAHLCVALLRARNVPARLVSVYAPGLDPMDFHAVAEAYVEGGWHVVDATTLAPRGTMLRIATGRDASDTAFLTTIAGRIAFDGLEVTAVADALPGDDITKLDRLG</sequence>
<dbReference type="AlphaFoldDB" id="A0AAU0MG38"/>
<accession>A0AAU0MG38</accession>
<dbReference type="Gene3D" id="3.10.620.30">
    <property type="match status" value="1"/>
</dbReference>
<dbReference type="KEGG" id="mliy:RYJ27_10545"/>
<organism evidence="2 3">
    <name type="scientific">Microbacterium limosum</name>
    <dbReference type="NCBI Taxonomy" id="3079935"/>
    <lineage>
        <taxon>Bacteria</taxon>
        <taxon>Bacillati</taxon>
        <taxon>Actinomycetota</taxon>
        <taxon>Actinomycetes</taxon>
        <taxon>Micrococcales</taxon>
        <taxon>Microbacteriaceae</taxon>
        <taxon>Microbacterium</taxon>
    </lineage>
</organism>
<dbReference type="PANTHER" id="PTHR33490">
    <property type="entry name" value="BLR5614 PROTEIN-RELATED"/>
    <property type="match status" value="1"/>
</dbReference>
<dbReference type="Proteomes" id="UP001329313">
    <property type="component" value="Chromosome"/>
</dbReference>
<feature type="domain" description="Transglutaminase-like" evidence="1">
    <location>
        <begin position="149"/>
        <end position="209"/>
    </location>
</feature>
<proteinExistence type="predicted"/>
<evidence type="ECO:0000259" key="1">
    <source>
        <dbReference type="SMART" id="SM00460"/>
    </source>
</evidence>
<gene>
    <name evidence="2" type="ORF">RYJ27_10545</name>
</gene>
<evidence type="ECO:0000313" key="2">
    <source>
        <dbReference type="EMBL" id="WOQ69130.1"/>
    </source>
</evidence>
<dbReference type="Gene3D" id="2.60.40.2250">
    <property type="match status" value="1"/>
</dbReference>